<dbReference type="Proteomes" id="UP001432062">
    <property type="component" value="Chromosome"/>
</dbReference>
<evidence type="ECO:0000313" key="1">
    <source>
        <dbReference type="EMBL" id="WUV42827.1"/>
    </source>
</evidence>
<sequence length="95" mass="10094">MTAWLATVTPPIKVIDDDLADPVFVRVVIGDVVKDLSHLLHLHGHSVVRLALVALEHFTADLDATDADAMLSVAVSQRVNAQLAAASDSDADPIM</sequence>
<proteinExistence type="predicted"/>
<dbReference type="RefSeq" id="WP_329405445.1">
    <property type="nucleotide sequence ID" value="NZ_CP109441.1"/>
</dbReference>
<reference evidence="1" key="1">
    <citation type="submission" date="2022-10" db="EMBL/GenBank/DDBJ databases">
        <title>The complete genomes of actinobacterial strains from the NBC collection.</title>
        <authorList>
            <person name="Joergensen T.S."/>
            <person name="Alvarez Arevalo M."/>
            <person name="Sterndorff E.B."/>
            <person name="Faurdal D."/>
            <person name="Vuksanovic O."/>
            <person name="Mourched A.-S."/>
            <person name="Charusanti P."/>
            <person name="Shaw S."/>
            <person name="Blin K."/>
            <person name="Weber T."/>
        </authorList>
    </citation>
    <scope>NUCLEOTIDE SEQUENCE</scope>
    <source>
        <strain evidence="1">NBC_01482</strain>
    </source>
</reference>
<protein>
    <submittedName>
        <fullName evidence="1">Uncharacterized protein</fullName>
    </submittedName>
</protein>
<dbReference type="EMBL" id="CP109441">
    <property type="protein sequence ID" value="WUV42827.1"/>
    <property type="molecule type" value="Genomic_DNA"/>
</dbReference>
<gene>
    <name evidence="1" type="ORF">OG563_26655</name>
</gene>
<keyword evidence="2" id="KW-1185">Reference proteome</keyword>
<evidence type="ECO:0000313" key="2">
    <source>
        <dbReference type="Proteomes" id="UP001432062"/>
    </source>
</evidence>
<accession>A0ABZ1YHY9</accession>
<name>A0ABZ1YHY9_9NOCA</name>
<organism evidence="1 2">
    <name type="scientific">Nocardia vinacea</name>
    <dbReference type="NCBI Taxonomy" id="96468"/>
    <lineage>
        <taxon>Bacteria</taxon>
        <taxon>Bacillati</taxon>
        <taxon>Actinomycetota</taxon>
        <taxon>Actinomycetes</taxon>
        <taxon>Mycobacteriales</taxon>
        <taxon>Nocardiaceae</taxon>
        <taxon>Nocardia</taxon>
    </lineage>
</organism>